<gene>
    <name evidence="2" type="ORF">SPHINGO391_390380</name>
</gene>
<dbReference type="Proteomes" id="UP000326857">
    <property type="component" value="Unassembled WGS sequence"/>
</dbReference>
<reference evidence="2 3" key="1">
    <citation type="submission" date="2019-09" db="EMBL/GenBank/DDBJ databases">
        <authorList>
            <person name="Dittami M. S."/>
        </authorList>
    </citation>
    <scope>NUCLEOTIDE SEQUENCE [LARGE SCALE GENOMIC DNA]</scope>
    <source>
        <strain evidence="2">SPHINGO391</strain>
    </source>
</reference>
<accession>A0A5E7YU94</accession>
<dbReference type="AlphaFoldDB" id="A0A5E7YU94"/>
<sequence>MVESQAFTLGAETRSDIGQNANIRFHYHLDLTTYVCRLDVIDQQCRLSMDSETAKDEERRGRPVAPRPDPAQIEATFSHDGQGPDGESTRTRNR</sequence>
<feature type="compositionally biased region" description="Basic and acidic residues" evidence="1">
    <location>
        <begin position="52"/>
        <end position="61"/>
    </location>
</feature>
<protein>
    <submittedName>
        <fullName evidence="2">Uncharacterized protein</fullName>
    </submittedName>
</protein>
<evidence type="ECO:0000313" key="3">
    <source>
        <dbReference type="Proteomes" id="UP000326857"/>
    </source>
</evidence>
<evidence type="ECO:0000256" key="1">
    <source>
        <dbReference type="SAM" id="MobiDB-lite"/>
    </source>
</evidence>
<organism evidence="2 3">
    <name type="scientific">Sphingomonas aurantiaca</name>
    <dbReference type="NCBI Taxonomy" id="185949"/>
    <lineage>
        <taxon>Bacteria</taxon>
        <taxon>Pseudomonadati</taxon>
        <taxon>Pseudomonadota</taxon>
        <taxon>Alphaproteobacteria</taxon>
        <taxon>Sphingomonadales</taxon>
        <taxon>Sphingomonadaceae</taxon>
        <taxon>Sphingomonas</taxon>
    </lineage>
</organism>
<proteinExistence type="predicted"/>
<evidence type="ECO:0000313" key="2">
    <source>
        <dbReference type="EMBL" id="VVT10024.1"/>
    </source>
</evidence>
<name>A0A5E7YU94_9SPHN</name>
<dbReference type="EMBL" id="CABVLI010000033">
    <property type="protein sequence ID" value="VVT10024.1"/>
    <property type="molecule type" value="Genomic_DNA"/>
</dbReference>
<feature type="region of interest" description="Disordered" evidence="1">
    <location>
        <begin position="48"/>
        <end position="94"/>
    </location>
</feature>